<dbReference type="Proteomes" id="UP000694850">
    <property type="component" value="Unplaced"/>
</dbReference>
<keyword evidence="2" id="KW-0675">Receptor</keyword>
<organism evidence="1 2">
    <name type="scientific">Orycteropus afer afer</name>
    <dbReference type="NCBI Taxonomy" id="1230840"/>
    <lineage>
        <taxon>Eukaryota</taxon>
        <taxon>Metazoa</taxon>
        <taxon>Chordata</taxon>
        <taxon>Craniata</taxon>
        <taxon>Vertebrata</taxon>
        <taxon>Euteleostomi</taxon>
        <taxon>Mammalia</taxon>
        <taxon>Eutheria</taxon>
        <taxon>Afrotheria</taxon>
        <taxon>Tubulidentata</taxon>
        <taxon>Orycteropodidae</taxon>
        <taxon>Orycteropus</taxon>
    </lineage>
</organism>
<reference evidence="2" key="1">
    <citation type="submission" date="2025-08" db="UniProtKB">
        <authorList>
            <consortium name="RefSeq"/>
        </authorList>
    </citation>
    <scope>IDENTIFICATION</scope>
</reference>
<accession>A0AC54ZAP3</accession>
<proteinExistence type="predicted"/>
<evidence type="ECO:0000313" key="1">
    <source>
        <dbReference type="Proteomes" id="UP000694850"/>
    </source>
</evidence>
<keyword evidence="1" id="KW-1185">Reference proteome</keyword>
<gene>
    <name evidence="2" type="primary">TAS2R42</name>
</gene>
<sequence>MISSLDKIILVVGEFIIGMLGNGLIGLVNSSEWVKNQKTSLADFILTCLAISRIIQLLVLLFDIFIMGLFPQMYATYRLGKPINILWRMMDHLNIWLATCLSILYFLKIAHFSHSLFLWLKWRMNRVILVLFIFALLLLTFDLLLIEIFNDFWLDIYMVEKSNLTLYLDKNKPLYVKNLTLLSLIYFIPIVLSLASLLLLFLSLGRHTKNLQLIALGFRDLSTEVHQSAMKMVLSFLFLFIVHFFSTHIANWLFLFLANHAGVNFVMLALAIFPSGHSFILILGNSKLRQTVFRLSCVLGIANSLFRVTLGFRVSYERSIQQSLARLGARRQQLRFPVGPLRSLRWHRTLVTSSLIMALYVYLQADVEYHGTRDIEVREVHAQLPGQVEEGEQGAGKSLAEDSVRAEDRGRTQSLDGQGRMICCCVHWIRRHRRPTGPPPKSGTRRGGRNTLRLRVSDLTPRACTLTAFLSPPPLALRPFLSAFPNDTYHLKFNTW</sequence>
<dbReference type="RefSeq" id="XP_042638775.1">
    <property type="nucleotide sequence ID" value="XM_042782841.1"/>
</dbReference>
<name>A0AC54ZAP3_ORYAF</name>
<evidence type="ECO:0000313" key="2">
    <source>
        <dbReference type="RefSeq" id="XP_042638775.1"/>
    </source>
</evidence>
<protein>
    <submittedName>
        <fullName evidence="2">LOW QUALITY PROTEIN: taste receptor type 2 member 42</fullName>
    </submittedName>
</protein>